<accession>A0A1I4VFT3</accession>
<feature type="transmembrane region" description="Helical" evidence="5">
    <location>
        <begin position="310"/>
        <end position="330"/>
    </location>
</feature>
<dbReference type="Gene3D" id="3.90.226.10">
    <property type="entry name" value="2-enoyl-CoA Hydratase, Chain A, domain 1"/>
    <property type="match status" value="1"/>
</dbReference>
<keyword evidence="11" id="KW-1185">Reference proteome</keyword>
<evidence type="ECO:0000313" key="10">
    <source>
        <dbReference type="EMBL" id="SFN00035.1"/>
    </source>
</evidence>
<evidence type="ECO:0000256" key="3">
    <source>
        <dbReference type="ARBA" id="ARBA00022989"/>
    </source>
</evidence>
<dbReference type="InterPro" id="IPR012340">
    <property type="entry name" value="NA-bd_OB-fold"/>
</dbReference>
<protein>
    <submittedName>
        <fullName evidence="10">Nodulation efficiency protein NfeD</fullName>
    </submittedName>
</protein>
<dbReference type="InterPro" id="IPR029045">
    <property type="entry name" value="ClpP/crotonase-like_dom_sf"/>
</dbReference>
<dbReference type="OrthoDB" id="5289056at2"/>
<feature type="domain" description="NfeD-like C-terminal" evidence="7">
    <location>
        <begin position="374"/>
        <end position="428"/>
    </location>
</feature>
<organism evidence="10 11">
    <name type="scientific">Thermodesulforhabdus norvegica</name>
    <dbReference type="NCBI Taxonomy" id="39841"/>
    <lineage>
        <taxon>Bacteria</taxon>
        <taxon>Pseudomonadati</taxon>
        <taxon>Thermodesulfobacteriota</taxon>
        <taxon>Syntrophobacteria</taxon>
        <taxon>Syntrophobacterales</taxon>
        <taxon>Thermodesulforhabdaceae</taxon>
        <taxon>Thermodesulforhabdus</taxon>
    </lineage>
</organism>
<sequence>MMSRILFAILFSFTVFLMPAGNFAASGGHVNVIKINDTINPGVQDYLEHAIEQSTRDGAQFLLILLDTPGGLMTSMRKMVQAIMSAPFPVVVFVYPPGAQAASAGVLITVAADIAAMAPGTNIGAAHPVTASGEDVPKTMNEKVVNDMVAFAKSIAEERMRNAEWLEKAVRESVSATAMEAYKLNVIDLVARDVDDLMKKLDGWEVERKGYRKVLHTTGVELKEIKPSLSHNILRTISNPTIAYLLLMIGLAGLYFELSQPGAVLPGVIGAICLVLAFYALQALPVNYAGILFIILAVIFFILEIKIASYGMLSIAGLTSLVLGSIMLFRTPETTHPVAYSVLIPTVLGVGLFFVVVAALAFRAQKMKPRIGMEALIGEVGVVEKDLDPSGTVFVHGELWNAESEEPLPKGTPVKVVEVRNLKLRVQKIDVK</sequence>
<evidence type="ECO:0000259" key="7">
    <source>
        <dbReference type="Pfam" id="PF01957"/>
    </source>
</evidence>
<dbReference type="InterPro" id="IPR056738">
    <property type="entry name" value="NfeD1b_N"/>
</dbReference>
<feature type="chain" id="PRO_5011785213" evidence="6">
    <location>
        <begin position="25"/>
        <end position="432"/>
    </location>
</feature>
<dbReference type="Pfam" id="PF24961">
    <property type="entry name" value="NfeD_membrane"/>
    <property type="match status" value="1"/>
</dbReference>
<dbReference type="AlphaFoldDB" id="A0A1I4VFT3"/>
<feature type="domain" description="NfeD1b N-terminal" evidence="9">
    <location>
        <begin position="30"/>
        <end position="193"/>
    </location>
</feature>
<dbReference type="STRING" id="39841.SAMN05660836_02282"/>
<evidence type="ECO:0000256" key="4">
    <source>
        <dbReference type="ARBA" id="ARBA00023136"/>
    </source>
</evidence>
<dbReference type="SUPFAM" id="SSF141322">
    <property type="entry name" value="NfeD domain-like"/>
    <property type="match status" value="1"/>
</dbReference>
<evidence type="ECO:0000259" key="8">
    <source>
        <dbReference type="Pfam" id="PF24961"/>
    </source>
</evidence>
<keyword evidence="2 5" id="KW-0812">Transmembrane</keyword>
<comment type="subcellular location">
    <subcellularLocation>
        <location evidence="1">Membrane</location>
        <topology evidence="1">Multi-pass membrane protein</topology>
    </subcellularLocation>
</comment>
<dbReference type="CDD" id="cd07020">
    <property type="entry name" value="Clp_protease_NfeD_1"/>
    <property type="match status" value="1"/>
</dbReference>
<feature type="transmembrane region" description="Helical" evidence="5">
    <location>
        <begin position="286"/>
        <end position="303"/>
    </location>
</feature>
<keyword evidence="6" id="KW-0732">Signal</keyword>
<dbReference type="InterPro" id="IPR002810">
    <property type="entry name" value="NfeD-like_C"/>
</dbReference>
<reference evidence="10 11" key="1">
    <citation type="submission" date="2016-10" db="EMBL/GenBank/DDBJ databases">
        <authorList>
            <person name="de Groot N.N."/>
        </authorList>
    </citation>
    <scope>NUCLEOTIDE SEQUENCE [LARGE SCALE GENOMIC DNA]</scope>
    <source>
        <strain evidence="10 11">DSM 9990</strain>
    </source>
</reference>
<dbReference type="Pfam" id="PF25145">
    <property type="entry name" value="NfeD1b_N"/>
    <property type="match status" value="1"/>
</dbReference>
<feature type="signal peptide" evidence="6">
    <location>
        <begin position="1"/>
        <end position="24"/>
    </location>
</feature>
<dbReference type="PANTHER" id="PTHR33507">
    <property type="entry name" value="INNER MEMBRANE PROTEIN YBBJ"/>
    <property type="match status" value="1"/>
</dbReference>
<evidence type="ECO:0000256" key="5">
    <source>
        <dbReference type="SAM" id="Phobius"/>
    </source>
</evidence>
<dbReference type="EMBL" id="FOUU01000009">
    <property type="protein sequence ID" value="SFN00035.1"/>
    <property type="molecule type" value="Genomic_DNA"/>
</dbReference>
<name>A0A1I4VFT3_9BACT</name>
<proteinExistence type="predicted"/>
<dbReference type="RefSeq" id="WP_093395910.1">
    <property type="nucleotide sequence ID" value="NZ_FOUU01000009.1"/>
</dbReference>
<evidence type="ECO:0000256" key="6">
    <source>
        <dbReference type="SAM" id="SignalP"/>
    </source>
</evidence>
<dbReference type="Proteomes" id="UP000199611">
    <property type="component" value="Unassembled WGS sequence"/>
</dbReference>
<keyword evidence="4 5" id="KW-0472">Membrane</keyword>
<dbReference type="InterPro" id="IPR056739">
    <property type="entry name" value="NfeD_membrane"/>
</dbReference>
<evidence type="ECO:0000259" key="9">
    <source>
        <dbReference type="Pfam" id="PF25145"/>
    </source>
</evidence>
<dbReference type="GO" id="GO:0016020">
    <property type="term" value="C:membrane"/>
    <property type="evidence" value="ECO:0007669"/>
    <property type="project" value="UniProtKB-SubCell"/>
</dbReference>
<feature type="transmembrane region" description="Helical" evidence="5">
    <location>
        <begin position="342"/>
        <end position="362"/>
    </location>
</feature>
<dbReference type="PANTHER" id="PTHR33507:SF4">
    <property type="entry name" value="NODULATION COMPETITIVENESS PROTEIN NFED"/>
    <property type="match status" value="1"/>
</dbReference>
<dbReference type="InterPro" id="IPR052165">
    <property type="entry name" value="Membrane_assoc_protease"/>
</dbReference>
<dbReference type="SUPFAM" id="SSF52096">
    <property type="entry name" value="ClpP/crotonase"/>
    <property type="match status" value="1"/>
</dbReference>
<gene>
    <name evidence="10" type="ORF">SAMN05660836_02282</name>
</gene>
<evidence type="ECO:0000256" key="2">
    <source>
        <dbReference type="ARBA" id="ARBA00022692"/>
    </source>
</evidence>
<feature type="domain" description="NfeD integral membrane" evidence="8">
    <location>
        <begin position="241"/>
        <end position="357"/>
    </location>
</feature>
<dbReference type="Pfam" id="PF01957">
    <property type="entry name" value="NfeD"/>
    <property type="match status" value="1"/>
</dbReference>
<feature type="transmembrane region" description="Helical" evidence="5">
    <location>
        <begin position="237"/>
        <end position="256"/>
    </location>
</feature>
<keyword evidence="3 5" id="KW-1133">Transmembrane helix</keyword>
<dbReference type="Gene3D" id="2.40.50.140">
    <property type="entry name" value="Nucleic acid-binding proteins"/>
    <property type="match status" value="1"/>
</dbReference>
<feature type="transmembrane region" description="Helical" evidence="5">
    <location>
        <begin position="263"/>
        <end position="280"/>
    </location>
</feature>
<evidence type="ECO:0000313" key="11">
    <source>
        <dbReference type="Proteomes" id="UP000199611"/>
    </source>
</evidence>
<evidence type="ECO:0000256" key="1">
    <source>
        <dbReference type="ARBA" id="ARBA00004141"/>
    </source>
</evidence>